<evidence type="ECO:0000313" key="2">
    <source>
        <dbReference type="EMBL" id="KAF2084236.1"/>
    </source>
</evidence>
<organism evidence="2 3">
    <name type="scientific">Saccharata proteae CBS 121410</name>
    <dbReference type="NCBI Taxonomy" id="1314787"/>
    <lineage>
        <taxon>Eukaryota</taxon>
        <taxon>Fungi</taxon>
        <taxon>Dikarya</taxon>
        <taxon>Ascomycota</taxon>
        <taxon>Pezizomycotina</taxon>
        <taxon>Dothideomycetes</taxon>
        <taxon>Dothideomycetes incertae sedis</taxon>
        <taxon>Botryosphaeriales</taxon>
        <taxon>Saccharataceae</taxon>
        <taxon>Saccharata</taxon>
    </lineage>
</organism>
<sequence length="134" mass="14876">MFYDVQTIAVVPDLKALEEEKQSASPKQTAPSKQPSTPELPAKGPTVLSRLAAWWRKMEPAKPPSTSGNPGIWSVRCPWTSFIQPLWNRNGTHWCANNPAEELLGSHAILNERHRMQSVAIAPTEADTEDVCMD</sequence>
<dbReference type="Proteomes" id="UP000799776">
    <property type="component" value="Unassembled WGS sequence"/>
</dbReference>
<comment type="caution">
    <text evidence="2">The sequence shown here is derived from an EMBL/GenBank/DDBJ whole genome shotgun (WGS) entry which is preliminary data.</text>
</comment>
<evidence type="ECO:0000313" key="3">
    <source>
        <dbReference type="Proteomes" id="UP000799776"/>
    </source>
</evidence>
<accession>A0A9P4HPU0</accession>
<keyword evidence="3" id="KW-1185">Reference proteome</keyword>
<gene>
    <name evidence="2" type="ORF">K490DRAFT_59816</name>
</gene>
<feature type="compositionally biased region" description="Polar residues" evidence="1">
    <location>
        <begin position="23"/>
        <end position="37"/>
    </location>
</feature>
<name>A0A9P4HPU0_9PEZI</name>
<dbReference type="AlphaFoldDB" id="A0A9P4HPU0"/>
<protein>
    <submittedName>
        <fullName evidence="2">Uncharacterized protein</fullName>
    </submittedName>
</protein>
<proteinExistence type="predicted"/>
<dbReference type="EMBL" id="ML978744">
    <property type="protein sequence ID" value="KAF2084236.1"/>
    <property type="molecule type" value="Genomic_DNA"/>
</dbReference>
<evidence type="ECO:0000256" key="1">
    <source>
        <dbReference type="SAM" id="MobiDB-lite"/>
    </source>
</evidence>
<feature type="region of interest" description="Disordered" evidence="1">
    <location>
        <begin position="16"/>
        <end position="46"/>
    </location>
</feature>
<reference evidence="2" key="1">
    <citation type="journal article" date="2020" name="Stud. Mycol.">
        <title>101 Dothideomycetes genomes: a test case for predicting lifestyles and emergence of pathogens.</title>
        <authorList>
            <person name="Haridas S."/>
            <person name="Albert R."/>
            <person name="Binder M."/>
            <person name="Bloem J."/>
            <person name="Labutti K."/>
            <person name="Salamov A."/>
            <person name="Andreopoulos B."/>
            <person name="Baker S."/>
            <person name="Barry K."/>
            <person name="Bills G."/>
            <person name="Bluhm B."/>
            <person name="Cannon C."/>
            <person name="Castanera R."/>
            <person name="Culley D."/>
            <person name="Daum C."/>
            <person name="Ezra D."/>
            <person name="Gonzalez J."/>
            <person name="Henrissat B."/>
            <person name="Kuo A."/>
            <person name="Liang C."/>
            <person name="Lipzen A."/>
            <person name="Lutzoni F."/>
            <person name="Magnuson J."/>
            <person name="Mondo S."/>
            <person name="Nolan M."/>
            <person name="Ohm R."/>
            <person name="Pangilinan J."/>
            <person name="Park H.-J."/>
            <person name="Ramirez L."/>
            <person name="Alfaro M."/>
            <person name="Sun H."/>
            <person name="Tritt A."/>
            <person name="Yoshinaga Y."/>
            <person name="Zwiers L.-H."/>
            <person name="Turgeon B."/>
            <person name="Goodwin S."/>
            <person name="Spatafora J."/>
            <person name="Crous P."/>
            <person name="Grigoriev I."/>
        </authorList>
    </citation>
    <scope>NUCLEOTIDE SEQUENCE</scope>
    <source>
        <strain evidence="2">CBS 121410</strain>
    </source>
</reference>